<feature type="region of interest" description="Disordered" evidence="1">
    <location>
        <begin position="170"/>
        <end position="215"/>
    </location>
</feature>
<feature type="region of interest" description="Disordered" evidence="1">
    <location>
        <begin position="1"/>
        <end position="26"/>
    </location>
</feature>
<sequence length="654" mass="73083">MDDSHHSVSTSPSIKRSNDENEQNYQQIGANLRNLRKPMAKNYMLPTICAASKAITPRKILAERNEALEPSSFDTNVQKISNFEKSNDCLCQTEPKSPSVSQCHGDEKEADLSSKSYDPLTNYLSPRPQFLRYNPNRRREIFRGQEDGTGEEVDGIVSGSGSFDSLRGSFDESASDTNCGSSISGGGSPAQEGKEIEGANEEMEESDEEEIEEEEEEKKCCNLKGVFKTLLLLAVFVLSTMFISSLNSSVPLSDGYCKVQNHTFETDFVKNLESRDYFSHQREGRQKGLMELNNNLESNFLMEEENLRVTEGVEEENLKEIKRTDELKEAVSLESGEVDDVEVDETDDLGGEIVAPQIEEVFTHMVETIEKVEFSEDYQTPNSSEHHDSCFYTSSSSRIEVNPDEEVHNQEVGNFEIVEIGMLERILKQMNTEFSFKVLTGVLSISTTIASLLLCIRLRPKKTMKNDSSEPVLVKQEKVSGKDSSSLLSQPYIQERRRSVLPTREDENIDEVYSFGKNPSPSINSIEKDPDDGEYSESRAPTVEFLGEFVVREIRSSGKKGITKGSEEESLSNYSVSSAKKIGGKSHSVSVQAHQAHSEFSIVDSPSYGSYTAEKETVKEVVSTTPTRLSSRKGEVMAITPVRRSSRIRNLMSP</sequence>
<gene>
    <name evidence="3" type="ORF">L484_026288</name>
</gene>
<dbReference type="OrthoDB" id="1163918at2759"/>
<feature type="region of interest" description="Disordered" evidence="1">
    <location>
        <begin position="508"/>
        <end position="538"/>
    </location>
</feature>
<keyword evidence="4" id="KW-1185">Reference proteome</keyword>
<organism evidence="3 4">
    <name type="scientific">Morus notabilis</name>
    <dbReference type="NCBI Taxonomy" id="981085"/>
    <lineage>
        <taxon>Eukaryota</taxon>
        <taxon>Viridiplantae</taxon>
        <taxon>Streptophyta</taxon>
        <taxon>Embryophyta</taxon>
        <taxon>Tracheophyta</taxon>
        <taxon>Spermatophyta</taxon>
        <taxon>Magnoliopsida</taxon>
        <taxon>eudicotyledons</taxon>
        <taxon>Gunneridae</taxon>
        <taxon>Pentapetalae</taxon>
        <taxon>rosids</taxon>
        <taxon>fabids</taxon>
        <taxon>Rosales</taxon>
        <taxon>Moraceae</taxon>
        <taxon>Moreae</taxon>
        <taxon>Morus</taxon>
    </lineage>
</organism>
<evidence type="ECO:0000313" key="4">
    <source>
        <dbReference type="Proteomes" id="UP000030645"/>
    </source>
</evidence>
<accession>W9R6D4</accession>
<keyword evidence="2" id="KW-0472">Membrane</keyword>
<feature type="region of interest" description="Disordered" evidence="1">
    <location>
        <begin position="94"/>
        <end position="121"/>
    </location>
</feature>
<dbReference type="STRING" id="981085.W9R6D4"/>
<keyword evidence="2" id="KW-0812">Transmembrane</keyword>
<evidence type="ECO:0000313" key="3">
    <source>
        <dbReference type="EMBL" id="EXB74591.1"/>
    </source>
</evidence>
<evidence type="ECO:0000256" key="2">
    <source>
        <dbReference type="SAM" id="Phobius"/>
    </source>
</evidence>
<evidence type="ECO:0000256" key="1">
    <source>
        <dbReference type="SAM" id="MobiDB-lite"/>
    </source>
</evidence>
<dbReference type="KEGG" id="mnt:21408951"/>
<keyword evidence="2" id="KW-1133">Transmembrane helix</keyword>
<dbReference type="EMBL" id="KE344648">
    <property type="protein sequence ID" value="EXB74591.1"/>
    <property type="molecule type" value="Genomic_DNA"/>
</dbReference>
<reference evidence="4" key="1">
    <citation type="submission" date="2013-01" db="EMBL/GenBank/DDBJ databases">
        <title>Draft Genome Sequence of a Mulberry Tree, Morus notabilis C.K. Schneid.</title>
        <authorList>
            <person name="He N."/>
            <person name="Zhao S."/>
        </authorList>
    </citation>
    <scope>NUCLEOTIDE SEQUENCE</scope>
</reference>
<feature type="compositionally biased region" description="Acidic residues" evidence="1">
    <location>
        <begin position="198"/>
        <end position="215"/>
    </location>
</feature>
<proteinExistence type="predicted"/>
<dbReference type="eggNOG" id="ENOG502QTA3">
    <property type="taxonomic scope" value="Eukaryota"/>
</dbReference>
<dbReference type="Proteomes" id="UP000030645">
    <property type="component" value="Unassembled WGS sequence"/>
</dbReference>
<feature type="transmembrane region" description="Helical" evidence="2">
    <location>
        <begin position="434"/>
        <end position="456"/>
    </location>
</feature>
<protein>
    <submittedName>
        <fullName evidence="3">Uncharacterized protein</fullName>
    </submittedName>
</protein>
<dbReference type="PANTHER" id="PTHR34775">
    <property type="entry name" value="TRANSMEMBRANE PROTEIN"/>
    <property type="match status" value="1"/>
</dbReference>
<dbReference type="PANTHER" id="PTHR34775:SF6">
    <property type="entry name" value="TRANSMEMBRANE PROTEIN"/>
    <property type="match status" value="1"/>
</dbReference>
<name>W9R6D4_9ROSA</name>
<dbReference type="AlphaFoldDB" id="W9R6D4"/>